<feature type="region of interest" description="Disordered" evidence="5">
    <location>
        <begin position="730"/>
        <end position="757"/>
    </location>
</feature>
<feature type="chain" id="PRO_5007856203" description="TM7S3/TM198-like domain-containing protein" evidence="7">
    <location>
        <begin position="22"/>
        <end position="894"/>
    </location>
</feature>
<feature type="transmembrane region" description="Helical" evidence="6">
    <location>
        <begin position="108"/>
        <end position="128"/>
    </location>
</feature>
<dbReference type="EMBL" id="KV424102">
    <property type="protein sequence ID" value="KZT51555.1"/>
    <property type="molecule type" value="Genomic_DNA"/>
</dbReference>
<organism evidence="9 10">
    <name type="scientific">Calocera cornea HHB12733</name>
    <dbReference type="NCBI Taxonomy" id="1353952"/>
    <lineage>
        <taxon>Eukaryota</taxon>
        <taxon>Fungi</taxon>
        <taxon>Dikarya</taxon>
        <taxon>Basidiomycota</taxon>
        <taxon>Agaricomycotina</taxon>
        <taxon>Dacrymycetes</taxon>
        <taxon>Dacrymycetales</taxon>
        <taxon>Dacrymycetaceae</taxon>
        <taxon>Calocera</taxon>
    </lineage>
</organism>
<dbReference type="OrthoDB" id="102260at2759"/>
<feature type="transmembrane region" description="Helical" evidence="6">
    <location>
        <begin position="200"/>
        <end position="218"/>
    </location>
</feature>
<dbReference type="InParanoid" id="A0A165CWP2"/>
<evidence type="ECO:0000313" key="9">
    <source>
        <dbReference type="EMBL" id="KZT51555.1"/>
    </source>
</evidence>
<feature type="compositionally biased region" description="Basic and acidic residues" evidence="5">
    <location>
        <begin position="811"/>
        <end position="847"/>
    </location>
</feature>
<proteinExistence type="predicted"/>
<evidence type="ECO:0000256" key="4">
    <source>
        <dbReference type="ARBA" id="ARBA00023136"/>
    </source>
</evidence>
<dbReference type="PANTHER" id="PTHR39469:SF1">
    <property type="entry name" value="DUF4203 DOMAIN-CONTAINING PROTEIN"/>
    <property type="match status" value="1"/>
</dbReference>
<dbReference type="InterPro" id="IPR025256">
    <property type="entry name" value="TM7S3/TM198-like_dom"/>
</dbReference>
<feature type="region of interest" description="Disordered" evidence="5">
    <location>
        <begin position="314"/>
        <end position="333"/>
    </location>
</feature>
<feature type="compositionally biased region" description="Polar residues" evidence="5">
    <location>
        <begin position="706"/>
        <end position="718"/>
    </location>
</feature>
<dbReference type="Pfam" id="PF13886">
    <property type="entry name" value="TM7S3_TM198"/>
    <property type="match status" value="1"/>
</dbReference>
<dbReference type="Proteomes" id="UP000076842">
    <property type="component" value="Unassembled WGS sequence"/>
</dbReference>
<feature type="compositionally biased region" description="Basic and acidic residues" evidence="5">
    <location>
        <begin position="324"/>
        <end position="333"/>
    </location>
</feature>
<feature type="region of interest" description="Disordered" evidence="5">
    <location>
        <begin position="785"/>
        <end position="894"/>
    </location>
</feature>
<evidence type="ECO:0000313" key="10">
    <source>
        <dbReference type="Proteomes" id="UP000076842"/>
    </source>
</evidence>
<feature type="transmembrane region" description="Helical" evidence="6">
    <location>
        <begin position="225"/>
        <end position="250"/>
    </location>
</feature>
<evidence type="ECO:0000256" key="3">
    <source>
        <dbReference type="ARBA" id="ARBA00022989"/>
    </source>
</evidence>
<feature type="domain" description="TM7S3/TM198-like" evidence="8">
    <location>
        <begin position="97"/>
        <end position="297"/>
    </location>
</feature>
<reference evidence="9 10" key="1">
    <citation type="journal article" date="2016" name="Mol. Biol. Evol.">
        <title>Comparative Genomics of Early-Diverging Mushroom-Forming Fungi Provides Insights into the Origins of Lignocellulose Decay Capabilities.</title>
        <authorList>
            <person name="Nagy L.G."/>
            <person name="Riley R."/>
            <person name="Tritt A."/>
            <person name="Adam C."/>
            <person name="Daum C."/>
            <person name="Floudas D."/>
            <person name="Sun H."/>
            <person name="Yadav J.S."/>
            <person name="Pangilinan J."/>
            <person name="Larsson K.H."/>
            <person name="Matsuura K."/>
            <person name="Barry K."/>
            <person name="Labutti K."/>
            <person name="Kuo R."/>
            <person name="Ohm R.A."/>
            <person name="Bhattacharya S.S."/>
            <person name="Shirouzu T."/>
            <person name="Yoshinaga Y."/>
            <person name="Martin F.M."/>
            <person name="Grigoriev I.V."/>
            <person name="Hibbett D.S."/>
        </authorList>
    </citation>
    <scope>NUCLEOTIDE SEQUENCE [LARGE SCALE GENOMIC DNA]</scope>
    <source>
        <strain evidence="9 10">HHB12733</strain>
    </source>
</reference>
<dbReference type="PANTHER" id="PTHR39469">
    <property type="entry name" value="CHROMOSOME 1, WHOLE GENOME SHOTGUN SEQUENCE"/>
    <property type="match status" value="1"/>
</dbReference>
<accession>A0A165CWP2</accession>
<feature type="region of interest" description="Disordered" evidence="5">
    <location>
        <begin position="673"/>
        <end position="718"/>
    </location>
</feature>
<dbReference type="GO" id="GO:0016020">
    <property type="term" value="C:membrane"/>
    <property type="evidence" value="ECO:0007669"/>
    <property type="project" value="UniProtKB-SubCell"/>
</dbReference>
<feature type="signal peptide" evidence="7">
    <location>
        <begin position="1"/>
        <end position="21"/>
    </location>
</feature>
<evidence type="ECO:0000256" key="6">
    <source>
        <dbReference type="SAM" id="Phobius"/>
    </source>
</evidence>
<keyword evidence="3 6" id="KW-1133">Transmembrane helix</keyword>
<keyword evidence="4 6" id="KW-0472">Membrane</keyword>
<feature type="transmembrane region" description="Helical" evidence="6">
    <location>
        <begin position="148"/>
        <end position="167"/>
    </location>
</feature>
<feature type="region of interest" description="Disordered" evidence="5">
    <location>
        <begin position="440"/>
        <end position="476"/>
    </location>
</feature>
<evidence type="ECO:0000256" key="1">
    <source>
        <dbReference type="ARBA" id="ARBA00004141"/>
    </source>
</evidence>
<keyword evidence="7" id="KW-0732">Signal</keyword>
<dbReference type="AlphaFoldDB" id="A0A165CWP2"/>
<evidence type="ECO:0000256" key="5">
    <source>
        <dbReference type="SAM" id="MobiDB-lite"/>
    </source>
</evidence>
<feature type="compositionally biased region" description="Basic and acidic residues" evidence="5">
    <location>
        <begin position="514"/>
        <end position="528"/>
    </location>
</feature>
<feature type="region of interest" description="Disordered" evidence="5">
    <location>
        <begin position="342"/>
        <end position="381"/>
    </location>
</feature>
<keyword evidence="10" id="KW-1185">Reference proteome</keyword>
<keyword evidence="2 6" id="KW-0812">Transmembrane</keyword>
<name>A0A165CWP2_9BASI</name>
<evidence type="ECO:0000259" key="8">
    <source>
        <dbReference type="Pfam" id="PF13886"/>
    </source>
</evidence>
<sequence length="894" mass="94822">MRAPTFPTLLALLALPTLALAQNTTANASYALTAVISTIPPSPVPSASSAYLTAAPTGTRTTIIYTVFPTLSAGANGTYNATNGTSTADEGPVLNPLPLLLLGPKLRLYTPLLLTSHILSITTLILILHFGVEPNLSLHPPDQMLRGLYLLACLVAGGVGAGLAALWREYAEWGCGAVAGFALACWIEALRSGGVVQGEWRWLLFVGLTVGAFVLTTVKVLKMACLVAGTAIVGASGVMLGIDCFTAVGLKEFYVANLGFTDLFPQLPDGPIPLLQPVVVELSLIAALFLISLAIQLRVVPMLKAAKERQAEQRAAAAREEEEEKARQGLEGDFLRAERDEWEARHGRSGAGTGGTGTSASSPALDDKKDGRPSSQFSLLPSFVPYTGNAATSPGEADARHSRSLSISKLQNGADYFDSAKAGDRRSSTLSALPTLNLGGLTEPTGSLGIPIATTTSTPSLPTPSPSPGPSYRDPDTEAAVADLKEKMALLDEIRTIRASIGKLKSETGSINLAREESRQTHASDASRARTLSGYTLDVPRGEARRSSSPTPAPGAGGAGPSSPTAGLGPEWDAYLKQRKLYVPPPFPQVPAPPRAERIRQSDHVQQAIEGRRRRESMLELGVVDAPAPAPTVAQTMGRGYSYYDAAGAGGLQVPGIGMGSRRASAYDMPVAAGPHVPEQRASPQLQQQQQRLPHRIISPPPPISENASPQSQQSAQFTVLPDRPARVVSPPPAMASPTIGPDTNVLSPRPQHPPHARILTTGQLEARHRAALSGMQRPVSQMLLATQAMASPQGHRSEASSSSGSGQGRSSEEQQRRRREGARDRERERHGKERRRSTNDIDRLAEGRSPPPPAAAGEHREHRRRGTGTGSGEVPFPTQNQKQGERERTKGRH</sequence>
<gene>
    <name evidence="9" type="ORF">CALCODRAFT_125980</name>
</gene>
<evidence type="ECO:0000256" key="2">
    <source>
        <dbReference type="ARBA" id="ARBA00022692"/>
    </source>
</evidence>
<evidence type="ECO:0000256" key="7">
    <source>
        <dbReference type="SAM" id="SignalP"/>
    </source>
</evidence>
<comment type="subcellular location">
    <subcellularLocation>
        <location evidence="1">Membrane</location>
        <topology evidence="1">Multi-pass membrane protein</topology>
    </subcellularLocation>
</comment>
<dbReference type="STRING" id="1353952.A0A165CWP2"/>
<feature type="compositionally biased region" description="Basic and acidic residues" evidence="5">
    <location>
        <begin position="884"/>
        <end position="894"/>
    </location>
</feature>
<protein>
    <recommendedName>
        <fullName evidence="8">TM7S3/TM198-like domain-containing protein</fullName>
    </recommendedName>
</protein>
<feature type="region of interest" description="Disordered" evidence="5">
    <location>
        <begin position="512"/>
        <end position="570"/>
    </location>
</feature>